<name>A0A940DK89_9BACT</name>
<evidence type="ECO:0000313" key="2">
    <source>
        <dbReference type="EMBL" id="MBO8440006.1"/>
    </source>
</evidence>
<gene>
    <name evidence="2" type="ORF">IAC51_05075</name>
</gene>
<organism evidence="2 3">
    <name type="scientific">Candidatus Aphodosoma intestinipullorum</name>
    <dbReference type="NCBI Taxonomy" id="2840674"/>
    <lineage>
        <taxon>Bacteria</taxon>
        <taxon>Pseudomonadati</taxon>
        <taxon>Bacteroidota</taxon>
        <taxon>Bacteroidia</taxon>
        <taxon>Bacteroidales</taxon>
        <taxon>Candidatus Aphodosoma</taxon>
    </lineage>
</organism>
<feature type="chain" id="PRO_5038081360" evidence="1">
    <location>
        <begin position="20"/>
        <end position="3140"/>
    </location>
</feature>
<dbReference type="Proteomes" id="UP000712007">
    <property type="component" value="Unassembled WGS sequence"/>
</dbReference>
<dbReference type="Gene3D" id="2.60.120.890">
    <property type="entry name" value="BT2081, beta-jelly-roll domain"/>
    <property type="match status" value="1"/>
</dbReference>
<feature type="signal peptide" evidence="1">
    <location>
        <begin position="1"/>
        <end position="19"/>
    </location>
</feature>
<reference evidence="2" key="2">
    <citation type="journal article" date="2021" name="PeerJ">
        <title>Extensive microbial diversity within the chicken gut microbiome revealed by metagenomics and culture.</title>
        <authorList>
            <person name="Gilroy R."/>
            <person name="Ravi A."/>
            <person name="Getino M."/>
            <person name="Pursley I."/>
            <person name="Horton D.L."/>
            <person name="Alikhan N.F."/>
            <person name="Baker D."/>
            <person name="Gharbi K."/>
            <person name="Hall N."/>
            <person name="Watson M."/>
            <person name="Adriaenssens E.M."/>
            <person name="Foster-Nyarko E."/>
            <person name="Jarju S."/>
            <person name="Secka A."/>
            <person name="Antonio M."/>
            <person name="Oren A."/>
            <person name="Chaudhuri R.R."/>
            <person name="La Ragione R."/>
            <person name="Hildebrand F."/>
            <person name="Pallen M.J."/>
        </authorList>
    </citation>
    <scope>NUCLEOTIDE SEQUENCE</scope>
    <source>
        <strain evidence="2">3924</strain>
    </source>
</reference>
<reference evidence="2" key="1">
    <citation type="submission" date="2020-10" db="EMBL/GenBank/DDBJ databases">
        <authorList>
            <person name="Gilroy R."/>
        </authorList>
    </citation>
    <scope>NUCLEOTIDE SEQUENCE</scope>
    <source>
        <strain evidence="2">3924</strain>
    </source>
</reference>
<evidence type="ECO:0000313" key="3">
    <source>
        <dbReference type="Proteomes" id="UP000712007"/>
    </source>
</evidence>
<keyword evidence="1" id="KW-0732">Signal</keyword>
<comment type="caution">
    <text evidence="2">The sequence shown here is derived from an EMBL/GenBank/DDBJ whole genome shotgun (WGS) entry which is preliminary data.</text>
</comment>
<proteinExistence type="predicted"/>
<dbReference type="EMBL" id="JADIMV010000084">
    <property type="protein sequence ID" value="MBO8440006.1"/>
    <property type="molecule type" value="Genomic_DNA"/>
</dbReference>
<dbReference type="InterPro" id="IPR038653">
    <property type="entry name" value="Put_CMD_sf"/>
</dbReference>
<accession>A0A940DK89</accession>
<sequence>MRKILLLIIAFLSCLSAVAQQLPNPGFEEFQNDELNGGGTRPVGWYASNIIKQAGISVSGGTLISENDAGRTGKCVKMTSNDVGAVGITEPAPAWISLGKPWAYLMKNSIGIPDKSTATAGTDGGIQFAYRPDTLSLWIKRTYSIKEDANIVVYLWKGTSRGDSYAAKGGGCTSTQHYDEESDIRQAFDGNSCGTAVYATQIGDGSWRSDKQYQEWTEIKVPIKYLNSDVPEKMNVILSGNNYPNFRSPNVSSGASLYVDDIKFIYSSAVHEVYLNKRVMPGFSAGVKEYVHSLGKDATEVPEITLKRSGRDLAQSEYDISYGAIGEPTVITVRAEDGSSETRYSITFVRELSTESNAAGIKVGGVALPNFNGYVYSYDVVLPYGTTVCPEIEAEKANEGQTVEVEKPASLPGKATVTVYAEDKVNKSTYTINLSVGALTDNTLTDIRVNGKPILGFKPDQTAYIVELPVGTTGKPEIEWTTNYPEEQDITLVNNGIEGGATITVTPKGTTNSRTYRLTFRVTESTYSYLSDLRVGGKTIAGFAPEKLQYSYALPLGTVELPAIEWTKGDEYQSVTIDKGGVDGETKITVTAQSGKRSIYRITFTAEKSTNSRLAGIKVGGVEIENFAPEKTEYEITLPVGTDKMPDIEAVKGDEWQSVQIVQGGLNGITRLFVTAQDGSMTTYTLTVNVMQANVSTLEGISVGGVPIEGFMPDVTEYNITLPRGTQSLPEITYTKHDKWQTVTVFEGGVNGTTRITVKAQSGDRTTYELKFSVERSSDASLRGISVGGVAVELFHPDTLSYRFGLPSGTTDVPEITYTKGDEWQNVIISYGGVNGTSSLRVQAEDGSVRTYTVEMFVEKSENAFLKMIYIDGEELAGYEPEKFDYGYEMPFGVQAAPEVTVEKEAGQSVCILSPALVGTVRIEVLPEAGAGNVYTVNLHYPQSSDNSLKALTVNGENIDGFAPDVTEYEYRLSAGEMPEVGYVKGDEAQKVLVEEMVSEEAVRVTVAAEDGTERVYTVRFVKEQSSSTLLGGIEIGGEALAGFSPEKYEYTYELPAGSSSLPDVKVKKGDEGQRVDMTLPSSAGVATITVTSEDGSANSTYTVAFAAKKKDIPLLKSISVDGVPVEGFVAEKDTFVVAIDGGVPTVTYEKADDSQSVTVVYRGEKSAVLTVIAEDGTEHEYTIVYDVAKRSDASLRGIKVFDGAEFVALEGFDAERLDYEYTLAWRTERVPAVSPLPGDEGQTIAIEYGGVNDETVVTVTAEDDETVKVYRIMFRAEKSAVSTLSAIYVNSSLIDGFSSDVFDYDVELPAGTDVAPVVTWDLALADDMSAISEQRVTYTAAPVGEESTIEVIAEDGSRSEYRIRFSVKPVDKPNRLELISLGGKPVEGFESGKLEYDVELPYGTAGLPEIEVVKSYDGQTVAIVPGYADGGETHINVISDGGETATYVLRTTVSNVPDVRLSGITVGGELIEGFRPDKYKYIVSVEDDVEVKAVTPDRIYVNELNSSGKYRRFEVFDADMTDTVYYDVYLHYANDALPNLDFSEWTKAKYNNADKPAGWQVPADAAESYSYKWGIITWGTYTTGNEVKRADDGTVKLETCFDALSIAGSVPGMMTLGDLSLTLASAGSSTSSISGGVLFRNTPDYMYMDYRPESADNVDNMHFQYAAYDAESNVYKADFTDGDFNNQWKQMRLSLIGNTIGSPVKANIIVNAAHTENADDLGGTAINNAVSVMYVKGISYEYSSRLTGLSVCGVPVGLTDNVYDYSVEIDAEWPGVLDVDCVGEVEDQEHDIDIVAMDEDGREYKITVTVKAEDGSQCVYTVNASRPVSAICALSGIEIDGEPIDGFNPEQTEYTFETEMSLMQELPELTVMKGSEYADVKIVREGGSVKITVTAEDGSTNRVYTVRFKETDRAELKNIAVVGRDDFIFDPAQKDYEIALNAEEVMPMVTIEKLYDSQRISMTTGDTVRIAVRGEAGDTLSRYTLAFVQERPMSARLDDLTLNGVTFTDFAPDKYGYTLAVDEELRDWGFTTGTAYDRVTETLTDDSVVFRVAGEEERTYTVRFVREPSDNAELAAITLNGSPLNGFAPSVHEFEAEAVSLYGNDFAVTTGEEGQTVSISAADGENERVYNIDVTAADGVTALQNTVTVRRKLDGTTALADIMINGGSIAVDGDGYKSDMAFAPGQMVYNITVGSDEPKKAQPLIPEISAVAGAAGQTVTVDKGAMGGVTNIVVTADNGVDEAVYALNFTAGKSDYAALSSLAVDYKPIDGFDPEITEYEVSVDDPNIVPAVSYTAGNAFQNITVDANKAGAAITVVSESGAVTKVYRAKFNTERSSNALLGAIEIDGETISGFSPERFDYSVVLPTGTTVMPELSIKAGGEGQTVAIESGGVRGVTLITVTAQDGESRQEYRIEFSVIPSEENRLNMIYINGEELTAGAETFAPDRDFAPDVREYTVTFPIGAGEEPVVTWSAADNLQSISGERIGDDYTITVTPEVAEKVAEYRLHFVFTKSHNAELAMIMLDGEPLSADADGFIADKEFSPNETEYAVTLPVGTETVPEITWTAGDEWQTVLLDGTADVNGTVRLTVTAGDGETVKEYTLHFTRRLSDNSQLGMLMADGLPIDGFKPDSLAYTVVLPESGTLLPEVTWVAGDEWQTISAAADGNVVTVRVEAENGVVTEYTVTFEVKKSDVAYLNSITVGGEPISGFDKDILEYQYLLPYGETVLPAVAWELGHEAESVDYKPASVVGDTAVIVVTSESGLVVRTYKVAFGSQLSGNAYLAGISVGGEPISVDAVGFKSDADFAPDRFAYNIILPNGTTELPEITWTGAVADYESVVVETDGVNGTTRIVVTSQDGMAMTEYTLNFTVALSDETRLSSLTVNGKKVKGFKPDVYEYTLTYPIGTDTAALPGAAAVAYEKMHEAQTVTVDKVTDTQIIVMVTAEDGMSVGVYALKLEIEQSDNSLLADLKVDGVSVRDFVPTQFDYTYLLYPGAVVPEVEAVKGEESQTVDITMGSVGELTYIFVNAEDGSESVYTILFDYTLVNPGEKPGKDDVCWMPMGDGTYKASSVRQNVKVFVYNAGGLIVTSADVATIDANEKINEPHDSGTLLHFERGSGVLIYVFAQDGEIIDSGKFIR</sequence>
<protein>
    <submittedName>
        <fullName evidence="2">Uncharacterized protein</fullName>
    </submittedName>
</protein>
<evidence type="ECO:0000256" key="1">
    <source>
        <dbReference type="SAM" id="SignalP"/>
    </source>
</evidence>